<dbReference type="AlphaFoldDB" id="A0A9P0D183"/>
<gene>
    <name evidence="3" type="ORF">PSYICH_LOCUS8384</name>
</gene>
<dbReference type="PANTHER" id="PTHR10773:SF19">
    <property type="match status" value="1"/>
</dbReference>
<protein>
    <recommendedName>
        <fullName evidence="2">DUF7869 domain-containing protein</fullName>
    </recommendedName>
</protein>
<feature type="region of interest" description="Disordered" evidence="1">
    <location>
        <begin position="1"/>
        <end position="48"/>
    </location>
</feature>
<dbReference type="EMBL" id="OV651815">
    <property type="protein sequence ID" value="CAH1108437.1"/>
    <property type="molecule type" value="Genomic_DNA"/>
</dbReference>
<evidence type="ECO:0000256" key="1">
    <source>
        <dbReference type="SAM" id="MobiDB-lite"/>
    </source>
</evidence>
<dbReference type="Pfam" id="PF25273">
    <property type="entry name" value="DUF7869"/>
    <property type="match status" value="1"/>
</dbReference>
<feature type="compositionally biased region" description="Acidic residues" evidence="1">
    <location>
        <begin position="16"/>
        <end position="32"/>
    </location>
</feature>
<sequence length="401" mass="46190">MKTEHVGSSGSNSVVSDEDSDLSDVDFDSDDSLQERDYVVTDGDTGNSSDSEILKFDYETSSYHLLPKYGIIFCTEFNIGFKFPRSDTCKDCDSLHIQIDGNKDNETEQAKFKLELELHQRRVSAMQNSLKVVQQAGSADVLTFNLQQALPTPNLTAGPAFYLRKLWKYNFGIHDCVNNKGYMYMWSENIAKRGSDEICSMLLKHFKNHQPTSEELFVYSDNCGGQNKNWLVMAFWLNLVRSKVYKKIEHRFTTAGHTHLPSDRDFATIEKYKKKCSKFLCLNNGAFSTTFQKNICDDKQLLKFSSVRCFRFDSEFPNTMFVKHLFNEEFRAVNKGLSNCRLFGFNPNNPKDQDILLSFLDEDELERECENVLQNLENNSDLELDSDNDNIEPANNFVKKR</sequence>
<keyword evidence="4" id="KW-1185">Reference proteome</keyword>
<reference evidence="3" key="1">
    <citation type="submission" date="2022-01" db="EMBL/GenBank/DDBJ databases">
        <authorList>
            <person name="King R."/>
        </authorList>
    </citation>
    <scope>NUCLEOTIDE SEQUENCE</scope>
</reference>
<dbReference type="PANTHER" id="PTHR10773">
    <property type="entry name" value="DNA-DIRECTED RNA POLYMERASES I, II, AND III SUBUNIT RPABC2"/>
    <property type="match status" value="1"/>
</dbReference>
<dbReference type="OrthoDB" id="6747067at2759"/>
<feature type="region of interest" description="Disordered" evidence="1">
    <location>
        <begin position="381"/>
        <end position="401"/>
    </location>
</feature>
<evidence type="ECO:0000259" key="2">
    <source>
        <dbReference type="Pfam" id="PF25273"/>
    </source>
</evidence>
<feature type="domain" description="DUF7869" evidence="2">
    <location>
        <begin position="179"/>
        <end position="274"/>
    </location>
</feature>
<accession>A0A9P0D183</accession>
<dbReference type="InterPro" id="IPR057191">
    <property type="entry name" value="DUF7869"/>
</dbReference>
<organism evidence="3 4">
    <name type="scientific">Psylliodes chrysocephalus</name>
    <dbReference type="NCBI Taxonomy" id="3402493"/>
    <lineage>
        <taxon>Eukaryota</taxon>
        <taxon>Metazoa</taxon>
        <taxon>Ecdysozoa</taxon>
        <taxon>Arthropoda</taxon>
        <taxon>Hexapoda</taxon>
        <taxon>Insecta</taxon>
        <taxon>Pterygota</taxon>
        <taxon>Neoptera</taxon>
        <taxon>Endopterygota</taxon>
        <taxon>Coleoptera</taxon>
        <taxon>Polyphaga</taxon>
        <taxon>Cucujiformia</taxon>
        <taxon>Chrysomeloidea</taxon>
        <taxon>Chrysomelidae</taxon>
        <taxon>Galerucinae</taxon>
        <taxon>Alticini</taxon>
        <taxon>Psylliodes</taxon>
    </lineage>
</organism>
<name>A0A9P0D183_9CUCU</name>
<evidence type="ECO:0000313" key="4">
    <source>
        <dbReference type="Proteomes" id="UP001153636"/>
    </source>
</evidence>
<evidence type="ECO:0000313" key="3">
    <source>
        <dbReference type="EMBL" id="CAH1108437.1"/>
    </source>
</evidence>
<feature type="compositionally biased region" description="Acidic residues" evidence="1">
    <location>
        <begin position="381"/>
        <end position="390"/>
    </location>
</feature>
<proteinExistence type="predicted"/>
<dbReference type="Proteomes" id="UP001153636">
    <property type="component" value="Chromosome 3"/>
</dbReference>